<evidence type="ECO:0000256" key="7">
    <source>
        <dbReference type="ARBA" id="ARBA00022741"/>
    </source>
</evidence>
<evidence type="ECO:0000256" key="11">
    <source>
        <dbReference type="ARBA" id="ARBA00023152"/>
    </source>
</evidence>
<organism evidence="16 17">
    <name type="scientific">Mesoplasma lactucae ATCC 49193</name>
    <dbReference type="NCBI Taxonomy" id="81460"/>
    <lineage>
        <taxon>Bacteria</taxon>
        <taxon>Bacillati</taxon>
        <taxon>Mycoplasmatota</taxon>
        <taxon>Mollicutes</taxon>
        <taxon>Entomoplasmatales</taxon>
        <taxon>Entomoplasmataceae</taxon>
        <taxon>Mesoplasma</taxon>
    </lineage>
</organism>
<sequence length="476" mass="51881">MTKADLAKRVKRTKIVTTIGPATHNTEDIQKLYENGMNTIRLNFSHGSYDEHGARIASAKSLRESKNEPISIMLDTKGPEIRVGKFKDGAQQVSAGQKITIYTDADSYANKDCGQGEMTVAYDMSQDLKPGDVVLIDDGKLEMTVDSVKPGVVMCTAFNPHVVKTNKRVNLPGVDFSMPFLADKDKADLKYGCEQKVDYVAASFVNTADNIKEIRDIFKANNQEDIQIFAKIESQVGINNIDAIIAAADGIMVARGDLGLEIPYWEVPQWEKIIIEKCRVAGKPVIVATQMLDTMTDNPAPTRAEVTDVYEAVMFGADATMLSGETAAGSYPFITVNTMATIDKRAEIDFYDQANYKALVEQSRKTTTGANADIASKVSDLAFDGKYQFAVVLDEDGALLKTLSKFRPNLAILGVSTSERLWTAFGAWASVYMNKVADLTKVDDAAMSQIAKTWGAKSGDKVLAIKAGNVTELTVA</sequence>
<dbReference type="GO" id="GO:0016301">
    <property type="term" value="F:kinase activity"/>
    <property type="evidence" value="ECO:0007669"/>
    <property type="project" value="UniProtKB-KW"/>
</dbReference>
<dbReference type="UniPathway" id="UPA00109">
    <property type="reaction ID" value="UER00188"/>
</dbReference>
<dbReference type="FunFam" id="2.40.33.10:FF:000001">
    <property type="entry name" value="Pyruvate kinase"/>
    <property type="match status" value="1"/>
</dbReference>
<gene>
    <name evidence="16" type="primary">pyk</name>
    <name evidence="16" type="ORF">CP520_00425</name>
</gene>
<protein>
    <recommendedName>
        <fullName evidence="4 13">Pyruvate kinase</fullName>
        <ecNumber evidence="4 13">2.7.1.40</ecNumber>
    </recommendedName>
</protein>
<dbReference type="InterPro" id="IPR015813">
    <property type="entry name" value="Pyrv/PenolPyrv_kinase-like_dom"/>
</dbReference>
<evidence type="ECO:0000256" key="1">
    <source>
        <dbReference type="ARBA" id="ARBA00001958"/>
    </source>
</evidence>
<dbReference type="EMBL" id="CP023668">
    <property type="protein sequence ID" value="ATG97811.1"/>
    <property type="molecule type" value="Genomic_DNA"/>
</dbReference>
<proteinExistence type="inferred from homology"/>
<evidence type="ECO:0000256" key="12">
    <source>
        <dbReference type="ARBA" id="ARBA00023317"/>
    </source>
</evidence>
<evidence type="ECO:0000256" key="2">
    <source>
        <dbReference type="ARBA" id="ARBA00004997"/>
    </source>
</evidence>
<evidence type="ECO:0000256" key="5">
    <source>
        <dbReference type="ARBA" id="ARBA00022679"/>
    </source>
</evidence>
<keyword evidence="8 14" id="KW-0418">Kinase</keyword>
<keyword evidence="9" id="KW-0067">ATP-binding</keyword>
<dbReference type="Gene3D" id="3.40.1380.20">
    <property type="entry name" value="Pyruvate kinase, C-terminal domain"/>
    <property type="match status" value="1"/>
</dbReference>
<dbReference type="PANTHER" id="PTHR11817">
    <property type="entry name" value="PYRUVATE KINASE"/>
    <property type="match status" value="1"/>
</dbReference>
<dbReference type="GO" id="GO:0005524">
    <property type="term" value="F:ATP binding"/>
    <property type="evidence" value="ECO:0007669"/>
    <property type="project" value="UniProtKB-KW"/>
</dbReference>
<dbReference type="Proteomes" id="UP000232227">
    <property type="component" value="Chromosome"/>
</dbReference>
<comment type="similarity">
    <text evidence="3 14">Belongs to the pyruvate kinase family.</text>
</comment>
<dbReference type="GO" id="GO:0004743">
    <property type="term" value="F:pyruvate kinase activity"/>
    <property type="evidence" value="ECO:0007669"/>
    <property type="project" value="UniProtKB-UniRule"/>
</dbReference>
<comment type="cofactor">
    <cofactor evidence="1">
        <name>K(+)</name>
        <dbReference type="ChEBI" id="CHEBI:29103"/>
    </cofactor>
</comment>
<dbReference type="SUPFAM" id="SSF52935">
    <property type="entry name" value="PK C-terminal domain-like"/>
    <property type="match status" value="1"/>
</dbReference>
<keyword evidence="7" id="KW-0547">Nucleotide-binding</keyword>
<dbReference type="InterPro" id="IPR040442">
    <property type="entry name" value="Pyrv_kinase-like_dom_sf"/>
</dbReference>
<evidence type="ECO:0000256" key="10">
    <source>
        <dbReference type="ARBA" id="ARBA00022842"/>
    </source>
</evidence>
<evidence type="ECO:0000313" key="17">
    <source>
        <dbReference type="Proteomes" id="UP000232227"/>
    </source>
</evidence>
<dbReference type="AlphaFoldDB" id="A0A291ISY9"/>
<evidence type="ECO:0000259" key="15">
    <source>
        <dbReference type="Pfam" id="PF00224"/>
    </source>
</evidence>
<reference evidence="16 17" key="1">
    <citation type="submission" date="2017-09" db="EMBL/GenBank/DDBJ databases">
        <title>SPAdes assembly of the Mesoplasma lactucae genome.</title>
        <authorList>
            <person name="Knight T.F."/>
            <person name="Rubinstein R."/>
            <person name="Citino T."/>
        </authorList>
    </citation>
    <scope>NUCLEOTIDE SEQUENCE [LARGE SCALE GENOMIC DNA]</scope>
    <source>
        <strain evidence="16 17">831-C4</strain>
    </source>
</reference>
<evidence type="ECO:0000256" key="8">
    <source>
        <dbReference type="ARBA" id="ARBA00022777"/>
    </source>
</evidence>
<feature type="domain" description="Pyruvate kinase barrel" evidence="15">
    <location>
        <begin position="11"/>
        <end position="336"/>
    </location>
</feature>
<evidence type="ECO:0000256" key="13">
    <source>
        <dbReference type="NCBIfam" id="TIGR01064"/>
    </source>
</evidence>
<dbReference type="Gene3D" id="2.40.33.10">
    <property type="entry name" value="PK beta-barrel domain-like"/>
    <property type="match status" value="1"/>
</dbReference>
<comment type="pathway">
    <text evidence="2 14">Carbohydrate degradation; glycolysis; pyruvate from D-glyceraldehyde 3-phosphate: step 5/5.</text>
</comment>
<dbReference type="InterPro" id="IPR015806">
    <property type="entry name" value="Pyrv_Knase_insert_dom_sf"/>
</dbReference>
<comment type="catalytic activity">
    <reaction evidence="14">
        <text>pyruvate + ATP = phosphoenolpyruvate + ADP + H(+)</text>
        <dbReference type="Rhea" id="RHEA:18157"/>
        <dbReference type="ChEBI" id="CHEBI:15361"/>
        <dbReference type="ChEBI" id="CHEBI:15378"/>
        <dbReference type="ChEBI" id="CHEBI:30616"/>
        <dbReference type="ChEBI" id="CHEBI:58702"/>
        <dbReference type="ChEBI" id="CHEBI:456216"/>
        <dbReference type="EC" id="2.7.1.40"/>
    </reaction>
</comment>
<dbReference type="Gene3D" id="3.20.20.60">
    <property type="entry name" value="Phosphoenolpyruvate-binding domains"/>
    <property type="match status" value="1"/>
</dbReference>
<evidence type="ECO:0000256" key="4">
    <source>
        <dbReference type="ARBA" id="ARBA00012142"/>
    </source>
</evidence>
<dbReference type="PRINTS" id="PR01050">
    <property type="entry name" value="PYRUVTKNASE"/>
</dbReference>
<keyword evidence="11 14" id="KW-0324">Glycolysis</keyword>
<dbReference type="KEGG" id="mlac:CP520_00425"/>
<accession>A0A291ISY9</accession>
<dbReference type="InterPro" id="IPR036918">
    <property type="entry name" value="Pyrv_Knase_C_sf"/>
</dbReference>
<evidence type="ECO:0000256" key="6">
    <source>
        <dbReference type="ARBA" id="ARBA00022723"/>
    </source>
</evidence>
<dbReference type="InterPro" id="IPR015793">
    <property type="entry name" value="Pyrv_Knase_brl"/>
</dbReference>
<dbReference type="OrthoDB" id="9812123at2"/>
<keyword evidence="17" id="KW-1185">Reference proteome</keyword>
<dbReference type="SUPFAM" id="SSF50800">
    <property type="entry name" value="PK beta-barrel domain-like"/>
    <property type="match status" value="1"/>
</dbReference>
<name>A0A291ISY9_9MOLU</name>
<evidence type="ECO:0000313" key="16">
    <source>
        <dbReference type="EMBL" id="ATG97811.1"/>
    </source>
</evidence>
<keyword evidence="5 14" id="KW-0808">Transferase</keyword>
<keyword evidence="10 14" id="KW-0460">Magnesium</keyword>
<evidence type="ECO:0000256" key="9">
    <source>
        <dbReference type="ARBA" id="ARBA00022840"/>
    </source>
</evidence>
<dbReference type="GO" id="GO:0000287">
    <property type="term" value="F:magnesium ion binding"/>
    <property type="evidence" value="ECO:0007669"/>
    <property type="project" value="UniProtKB-UniRule"/>
</dbReference>
<dbReference type="InterPro" id="IPR011037">
    <property type="entry name" value="Pyrv_Knase-like_insert_dom_sf"/>
</dbReference>
<keyword evidence="12 16" id="KW-0670">Pyruvate</keyword>
<dbReference type="GO" id="GO:0030955">
    <property type="term" value="F:potassium ion binding"/>
    <property type="evidence" value="ECO:0007669"/>
    <property type="project" value="UniProtKB-UniRule"/>
</dbReference>
<keyword evidence="6" id="KW-0479">Metal-binding</keyword>
<evidence type="ECO:0000256" key="3">
    <source>
        <dbReference type="ARBA" id="ARBA00008663"/>
    </source>
</evidence>
<dbReference type="NCBIfam" id="NF004491">
    <property type="entry name" value="PRK05826.1"/>
    <property type="match status" value="1"/>
</dbReference>
<dbReference type="EC" id="2.7.1.40" evidence="4 13"/>
<dbReference type="SUPFAM" id="SSF51621">
    <property type="entry name" value="Phosphoenolpyruvate/pyruvate domain"/>
    <property type="match status" value="1"/>
</dbReference>
<dbReference type="RefSeq" id="WP_096863116.1">
    <property type="nucleotide sequence ID" value="NZ_CP023668.1"/>
</dbReference>
<dbReference type="InterPro" id="IPR001697">
    <property type="entry name" value="Pyr_Knase"/>
</dbReference>
<dbReference type="NCBIfam" id="TIGR01064">
    <property type="entry name" value="pyruv_kin"/>
    <property type="match status" value="1"/>
</dbReference>
<dbReference type="Pfam" id="PF00224">
    <property type="entry name" value="PK"/>
    <property type="match status" value="1"/>
</dbReference>
<evidence type="ECO:0000256" key="14">
    <source>
        <dbReference type="RuleBase" id="RU000504"/>
    </source>
</evidence>